<dbReference type="AlphaFoldDB" id="A0A3D9V9H4"/>
<dbReference type="EMBL" id="QTUC01000001">
    <property type="protein sequence ID" value="REF37946.1"/>
    <property type="molecule type" value="Genomic_DNA"/>
</dbReference>
<dbReference type="RefSeq" id="WP_115851321.1">
    <property type="nucleotide sequence ID" value="NZ_QTUC01000001.1"/>
</dbReference>
<comment type="caution">
    <text evidence="2">The sequence shown here is derived from an EMBL/GenBank/DDBJ whole genome shotgun (WGS) entry which is preliminary data.</text>
</comment>
<dbReference type="Pfam" id="PF01882">
    <property type="entry name" value="DUF58"/>
    <property type="match status" value="1"/>
</dbReference>
<protein>
    <submittedName>
        <fullName evidence="2">Uncharacterized protein DUF58</fullName>
    </submittedName>
</protein>
<dbReference type="SUPFAM" id="SSF53300">
    <property type="entry name" value="vWA-like"/>
    <property type="match status" value="1"/>
</dbReference>
<organism evidence="2 3">
    <name type="scientific">Thermasporomyces composti</name>
    <dbReference type="NCBI Taxonomy" id="696763"/>
    <lineage>
        <taxon>Bacteria</taxon>
        <taxon>Bacillati</taxon>
        <taxon>Actinomycetota</taxon>
        <taxon>Actinomycetes</taxon>
        <taxon>Propionibacteriales</taxon>
        <taxon>Nocardioidaceae</taxon>
        <taxon>Thermasporomyces</taxon>
    </lineage>
</organism>
<dbReference type="InterPro" id="IPR036465">
    <property type="entry name" value="vWFA_dom_sf"/>
</dbReference>
<evidence type="ECO:0000259" key="1">
    <source>
        <dbReference type="Pfam" id="PF01882"/>
    </source>
</evidence>
<dbReference type="Proteomes" id="UP000256485">
    <property type="component" value="Unassembled WGS sequence"/>
</dbReference>
<name>A0A3D9V9H4_THECX</name>
<keyword evidence="3" id="KW-1185">Reference proteome</keyword>
<evidence type="ECO:0000313" key="2">
    <source>
        <dbReference type="EMBL" id="REF37946.1"/>
    </source>
</evidence>
<reference evidence="2 3" key="1">
    <citation type="submission" date="2018-08" db="EMBL/GenBank/DDBJ databases">
        <title>Sequencing the genomes of 1000 actinobacteria strains.</title>
        <authorList>
            <person name="Klenk H.-P."/>
        </authorList>
    </citation>
    <scope>NUCLEOTIDE SEQUENCE [LARGE SCALE GENOMIC DNA]</scope>
    <source>
        <strain evidence="2 3">DSM 22891</strain>
    </source>
</reference>
<feature type="domain" description="DUF58" evidence="1">
    <location>
        <begin position="56"/>
        <end position="280"/>
    </location>
</feature>
<dbReference type="OrthoDB" id="9776116at2"/>
<proteinExistence type="predicted"/>
<dbReference type="InterPro" id="IPR002881">
    <property type="entry name" value="DUF58"/>
</dbReference>
<gene>
    <name evidence="2" type="ORF">DFJ64_3407</name>
</gene>
<dbReference type="PANTHER" id="PTHR33608">
    <property type="entry name" value="BLL2464 PROTEIN"/>
    <property type="match status" value="1"/>
</dbReference>
<dbReference type="PANTHER" id="PTHR33608:SF6">
    <property type="entry name" value="BLL2464 PROTEIN"/>
    <property type="match status" value="1"/>
</dbReference>
<sequence length="330" mass="36388">MSRDLPSGERVQVDLRRLAPERALRRLELTIVRRLEGFLHGDHLGLLPGPGSELAEARVYRPGEDDVRRMDWSVTARTTTPHVRDVIADRELETWALVDMSASMDFGTAAMEKRELAVAAVGTVGFLTQRLGDRFGGVVVRGGRVRRWPAQSGRLALYGLLRSLLTASASADGHPDDFSGTLDQMSRVYQRRGLRVVVSDFLDGAGDDPAAPLPWERAMKRLSARHQVLAVEIVDPRELELPAVGVVWLTDPETGALSEVDTNDAGLRMRYAAAAAAHRERVRTALRRCGAAHLVLRTDRDWVADTARFVLGHRRVAQRLHAPPTRGVGG</sequence>
<accession>A0A3D9V9H4</accession>
<evidence type="ECO:0000313" key="3">
    <source>
        <dbReference type="Proteomes" id="UP000256485"/>
    </source>
</evidence>